<keyword evidence="2" id="KW-1185">Reference proteome</keyword>
<reference evidence="1" key="1">
    <citation type="journal article" date="2018" name="Genome Biol. Evol.">
        <title>Genomics and development of Lentinus tigrinus, a white-rot wood-decaying mushroom with dimorphic fruiting bodies.</title>
        <authorList>
            <person name="Wu B."/>
            <person name="Xu Z."/>
            <person name="Knudson A."/>
            <person name="Carlson A."/>
            <person name="Chen N."/>
            <person name="Kovaka S."/>
            <person name="LaButti K."/>
            <person name="Lipzen A."/>
            <person name="Pennachio C."/>
            <person name="Riley R."/>
            <person name="Schakwitz W."/>
            <person name="Umezawa K."/>
            <person name="Ohm R.A."/>
            <person name="Grigoriev I.V."/>
            <person name="Nagy L.G."/>
            <person name="Gibbons J."/>
            <person name="Hibbett D."/>
        </authorList>
    </citation>
    <scope>NUCLEOTIDE SEQUENCE [LARGE SCALE GENOMIC DNA]</scope>
    <source>
        <strain evidence="1">ALCF2SS1-6</strain>
    </source>
</reference>
<protein>
    <recommendedName>
        <fullName evidence="3">F-box domain-containing protein</fullName>
    </recommendedName>
</protein>
<gene>
    <name evidence="1" type="ORF">L227DRAFT_268384</name>
</gene>
<proteinExistence type="predicted"/>
<dbReference type="SUPFAM" id="SSF52047">
    <property type="entry name" value="RNI-like"/>
    <property type="match status" value="1"/>
</dbReference>
<evidence type="ECO:0000313" key="2">
    <source>
        <dbReference type="Proteomes" id="UP000313359"/>
    </source>
</evidence>
<dbReference type="AlphaFoldDB" id="A0A5C2SND0"/>
<accession>A0A5C2SND0</accession>
<dbReference type="EMBL" id="ML122253">
    <property type="protein sequence ID" value="RPD64784.1"/>
    <property type="molecule type" value="Genomic_DNA"/>
</dbReference>
<dbReference type="OrthoDB" id="2757906at2759"/>
<name>A0A5C2SND0_9APHY</name>
<evidence type="ECO:0008006" key="3">
    <source>
        <dbReference type="Google" id="ProtNLM"/>
    </source>
</evidence>
<organism evidence="1 2">
    <name type="scientific">Lentinus tigrinus ALCF2SS1-6</name>
    <dbReference type="NCBI Taxonomy" id="1328759"/>
    <lineage>
        <taxon>Eukaryota</taxon>
        <taxon>Fungi</taxon>
        <taxon>Dikarya</taxon>
        <taxon>Basidiomycota</taxon>
        <taxon>Agaricomycotina</taxon>
        <taxon>Agaricomycetes</taxon>
        <taxon>Polyporales</taxon>
        <taxon>Polyporaceae</taxon>
        <taxon>Lentinus</taxon>
    </lineage>
</organism>
<sequence>MFTAGPWSRRHHGMPSSPRLPIEVCERVIECVLLEHRRGGLPETLKTLSCCALVCRAWRPCAQKVLFKNVVLRVNAFHRFATLLDVSPALGDHVPTLGMWGNFCVPDSVAVQCPIVLGTRLAGLVSLSIVDLVPNGRRTAEPSAELEPHPARKKTDTTLPCWPIHPYFSSALKSISHIRELNLQNVRLSSFGEFARILYALPRLQLLQCVRVSWAVLGQEPPCMTQARNLLSSRQETKFLPCLRCIMVHDMEETGRQRLLSALGPSLTELWIKFPNFKPPITLNLEPCVLMQPLDLRHFPNLQVLCFKLTPLTSLAEPYYKGTLLSMRDTLVSWVASTYGTTSDDQQRRGRRLYLRPSTLNRRNHYGWHEFSVIVLAISSILGVTLRKGSSNNDHWPPQDLDPKQEADEELSDPCRATLVVCPLWYNPRRALWEDFVKQRYAVFARWNRLHIACVESPVTLAGESHLRVS</sequence>
<evidence type="ECO:0000313" key="1">
    <source>
        <dbReference type="EMBL" id="RPD64784.1"/>
    </source>
</evidence>
<dbReference type="Proteomes" id="UP000313359">
    <property type="component" value="Unassembled WGS sequence"/>
</dbReference>